<evidence type="ECO:0000256" key="1">
    <source>
        <dbReference type="SAM" id="MobiDB-lite"/>
    </source>
</evidence>
<keyword evidence="3" id="KW-1185">Reference proteome</keyword>
<dbReference type="Proteomes" id="UP000835052">
    <property type="component" value="Unassembled WGS sequence"/>
</dbReference>
<evidence type="ECO:0000313" key="2">
    <source>
        <dbReference type="EMBL" id="CAD6193610.1"/>
    </source>
</evidence>
<accession>A0A8S1HK44</accession>
<evidence type="ECO:0000313" key="3">
    <source>
        <dbReference type="Proteomes" id="UP000835052"/>
    </source>
</evidence>
<organism evidence="2 3">
    <name type="scientific">Caenorhabditis auriculariae</name>
    <dbReference type="NCBI Taxonomy" id="2777116"/>
    <lineage>
        <taxon>Eukaryota</taxon>
        <taxon>Metazoa</taxon>
        <taxon>Ecdysozoa</taxon>
        <taxon>Nematoda</taxon>
        <taxon>Chromadorea</taxon>
        <taxon>Rhabditida</taxon>
        <taxon>Rhabditina</taxon>
        <taxon>Rhabditomorpha</taxon>
        <taxon>Rhabditoidea</taxon>
        <taxon>Rhabditidae</taxon>
        <taxon>Peloderinae</taxon>
        <taxon>Caenorhabditis</taxon>
    </lineage>
</organism>
<proteinExistence type="predicted"/>
<sequence length="221" mass="25651">MRGSKSQWSNSPETIMSHHFRLARGVAPVVDVSPPFSMYNSPISVHYIPPRRASSADPLRKKMSKSQRELNEFVNGRTPAHLRLPLPLRSSYSDLIKPKIIESRNYQAPIHRKRQTNRPPKPAEATGKPTRKSSFLENEKNDFKDSVLTEIIARGVYSDSFIADVINEKKEKFIGRLPWEELEKSARALFRQLEVKEEAPIRLNFHFFFFLCFFYNLNANF</sequence>
<protein>
    <submittedName>
        <fullName evidence="2">Uncharacterized protein</fullName>
    </submittedName>
</protein>
<gene>
    <name evidence="2" type="ORF">CAUJ_LOCUS9529</name>
</gene>
<dbReference type="EMBL" id="CAJGYM010000037">
    <property type="protein sequence ID" value="CAD6193610.1"/>
    <property type="molecule type" value="Genomic_DNA"/>
</dbReference>
<reference evidence="2" key="1">
    <citation type="submission" date="2020-10" db="EMBL/GenBank/DDBJ databases">
        <authorList>
            <person name="Kikuchi T."/>
        </authorList>
    </citation>
    <scope>NUCLEOTIDE SEQUENCE</scope>
    <source>
        <strain evidence="2">NKZ352</strain>
    </source>
</reference>
<dbReference type="OrthoDB" id="5867968at2759"/>
<comment type="caution">
    <text evidence="2">The sequence shown here is derived from an EMBL/GenBank/DDBJ whole genome shotgun (WGS) entry which is preliminary data.</text>
</comment>
<dbReference type="AlphaFoldDB" id="A0A8S1HK44"/>
<feature type="region of interest" description="Disordered" evidence="1">
    <location>
        <begin position="111"/>
        <end position="136"/>
    </location>
</feature>
<name>A0A8S1HK44_9PELO</name>